<evidence type="ECO:0000256" key="2">
    <source>
        <dbReference type="ARBA" id="ARBA00023125"/>
    </source>
</evidence>
<keyword evidence="6" id="KW-1185">Reference proteome</keyword>
<keyword evidence="3" id="KW-0804">Transcription</keyword>
<evidence type="ECO:0000313" key="6">
    <source>
        <dbReference type="Proteomes" id="UP001226434"/>
    </source>
</evidence>
<dbReference type="RefSeq" id="WP_282333780.1">
    <property type="nucleotide sequence ID" value="NZ_JASBRG010000005.1"/>
</dbReference>
<reference evidence="5 6" key="1">
    <citation type="submission" date="2023-05" db="EMBL/GenBank/DDBJ databases">
        <title>Genome sequence of Pinibacter sp. MAH-24.</title>
        <authorList>
            <person name="Huq M.A."/>
        </authorList>
    </citation>
    <scope>NUCLEOTIDE SEQUENCE [LARGE SCALE GENOMIC DNA]</scope>
    <source>
        <strain evidence="5 6">MAH-24</strain>
    </source>
</reference>
<dbReference type="SMART" id="SM00895">
    <property type="entry name" value="FCD"/>
    <property type="match status" value="1"/>
</dbReference>
<dbReference type="InterPro" id="IPR036388">
    <property type="entry name" value="WH-like_DNA-bd_sf"/>
</dbReference>
<protein>
    <submittedName>
        <fullName evidence="5">GntR family transcriptional regulator</fullName>
    </submittedName>
</protein>
<feature type="domain" description="HTH gntR-type" evidence="4">
    <location>
        <begin position="10"/>
        <end position="78"/>
    </location>
</feature>
<dbReference type="PRINTS" id="PR00035">
    <property type="entry name" value="HTHGNTR"/>
</dbReference>
<dbReference type="Pfam" id="PF07729">
    <property type="entry name" value="FCD"/>
    <property type="match status" value="1"/>
</dbReference>
<comment type="caution">
    <text evidence="5">The sequence shown here is derived from an EMBL/GenBank/DDBJ whole genome shotgun (WGS) entry which is preliminary data.</text>
</comment>
<keyword evidence="1" id="KW-0805">Transcription regulation</keyword>
<dbReference type="Gene3D" id="1.20.120.530">
    <property type="entry name" value="GntR ligand-binding domain-like"/>
    <property type="match status" value="1"/>
</dbReference>
<evidence type="ECO:0000259" key="4">
    <source>
        <dbReference type="PROSITE" id="PS50949"/>
    </source>
</evidence>
<evidence type="ECO:0000313" key="5">
    <source>
        <dbReference type="EMBL" id="MDI3319663.1"/>
    </source>
</evidence>
<dbReference type="Gene3D" id="1.10.10.10">
    <property type="entry name" value="Winged helix-like DNA-binding domain superfamily/Winged helix DNA-binding domain"/>
    <property type="match status" value="1"/>
</dbReference>
<accession>A0ABT6RAW2</accession>
<dbReference type="PROSITE" id="PS50949">
    <property type="entry name" value="HTH_GNTR"/>
    <property type="match status" value="1"/>
</dbReference>
<dbReference type="InterPro" id="IPR011711">
    <property type="entry name" value="GntR_C"/>
</dbReference>
<dbReference type="SUPFAM" id="SSF48008">
    <property type="entry name" value="GntR ligand-binding domain-like"/>
    <property type="match status" value="1"/>
</dbReference>
<dbReference type="EMBL" id="JASBRG010000005">
    <property type="protein sequence ID" value="MDI3319663.1"/>
    <property type="molecule type" value="Genomic_DNA"/>
</dbReference>
<dbReference type="PANTHER" id="PTHR43537:SF47">
    <property type="entry name" value="REGULATORY PROTEIN GNTR HTH"/>
    <property type="match status" value="1"/>
</dbReference>
<keyword evidence="2" id="KW-0238">DNA-binding</keyword>
<dbReference type="InterPro" id="IPR008920">
    <property type="entry name" value="TF_FadR/GntR_C"/>
</dbReference>
<evidence type="ECO:0000256" key="1">
    <source>
        <dbReference type="ARBA" id="ARBA00023015"/>
    </source>
</evidence>
<dbReference type="SUPFAM" id="SSF46785">
    <property type="entry name" value="Winged helix' DNA-binding domain"/>
    <property type="match status" value="1"/>
</dbReference>
<dbReference type="PANTHER" id="PTHR43537">
    <property type="entry name" value="TRANSCRIPTIONAL REGULATOR, GNTR FAMILY"/>
    <property type="match status" value="1"/>
</dbReference>
<dbReference type="InterPro" id="IPR000524">
    <property type="entry name" value="Tscrpt_reg_HTH_GntR"/>
</dbReference>
<gene>
    <name evidence="5" type="ORF">QJ048_07760</name>
</gene>
<name>A0ABT6RAW2_9BACT</name>
<dbReference type="Pfam" id="PF00392">
    <property type="entry name" value="GntR"/>
    <property type="match status" value="1"/>
</dbReference>
<evidence type="ECO:0000256" key="3">
    <source>
        <dbReference type="ARBA" id="ARBA00023163"/>
    </source>
</evidence>
<dbReference type="SMART" id="SM00345">
    <property type="entry name" value="HTH_GNTR"/>
    <property type="match status" value="1"/>
</dbReference>
<dbReference type="InterPro" id="IPR036390">
    <property type="entry name" value="WH_DNA-bd_sf"/>
</dbReference>
<organism evidence="5 6">
    <name type="scientific">Pinibacter soli</name>
    <dbReference type="NCBI Taxonomy" id="3044211"/>
    <lineage>
        <taxon>Bacteria</taxon>
        <taxon>Pseudomonadati</taxon>
        <taxon>Bacteroidota</taxon>
        <taxon>Chitinophagia</taxon>
        <taxon>Chitinophagales</taxon>
        <taxon>Chitinophagaceae</taxon>
        <taxon>Pinibacter</taxon>
    </lineage>
</organism>
<dbReference type="Proteomes" id="UP001226434">
    <property type="component" value="Unassembled WGS sequence"/>
</dbReference>
<proteinExistence type="predicted"/>
<sequence length="222" mass="25066">MMNAAKISKLSLAEEVAGRLKELISSDRYEVGEKLPTEPELMEQFGVGRSSIREAIRILTNDGFIKVRQGTGTTIVSKTGFGEPLSQRLMRAKFDEVNEVRLAIEEKIVEMAVVRRSEADVMKMKQAVLLRRKYAQAQNLPACIQADIDFHIVIAEASANSIMVEIYQTVAMHLKNMFLEKFESTEVFMETQDMHEQLLKAFADKDLQSALKISKSIATHKK</sequence>
<dbReference type="CDD" id="cd07377">
    <property type="entry name" value="WHTH_GntR"/>
    <property type="match status" value="1"/>
</dbReference>